<sequence>MKRAFINLEFLNVKQAGFMLNDISKIMDEKLADYEMSILIEQKLNLEIDKIKASNKVIEQLESLNNMVIKPENEHKREYLETMFEYEYSLAPNENICVALNNLEGISKELEMVELKDKIIKYILNNDQIIPVSIALQVESQIFNSSQTSYFGFETIQCYSEMNPYEEESVLKIKEILDNNELNMPQPYIYERILNPDDYLYSSKRLSTFIFPSM</sequence>
<proteinExistence type="predicted"/>
<evidence type="ECO:0000313" key="2">
    <source>
        <dbReference type="Proteomes" id="UP000658225"/>
    </source>
</evidence>
<comment type="caution">
    <text evidence="1">The sequence shown here is derived from an EMBL/GenBank/DDBJ whole genome shotgun (WGS) entry which is preliminary data.</text>
</comment>
<dbReference type="RefSeq" id="WP_192600490.1">
    <property type="nucleotide sequence ID" value="NZ_JADBEL010000040.1"/>
</dbReference>
<dbReference type="EMBL" id="JADBEL010000040">
    <property type="protein sequence ID" value="MBE1556888.1"/>
    <property type="molecule type" value="Genomic_DNA"/>
</dbReference>
<dbReference type="AlphaFoldDB" id="A0A927MMW5"/>
<dbReference type="Proteomes" id="UP000658225">
    <property type="component" value="Unassembled WGS sequence"/>
</dbReference>
<evidence type="ECO:0000313" key="1">
    <source>
        <dbReference type="EMBL" id="MBE1556888.1"/>
    </source>
</evidence>
<organism evidence="1 2">
    <name type="scientific">Sporosarcina limicola</name>
    <dbReference type="NCBI Taxonomy" id="34101"/>
    <lineage>
        <taxon>Bacteria</taxon>
        <taxon>Bacillati</taxon>
        <taxon>Bacillota</taxon>
        <taxon>Bacilli</taxon>
        <taxon>Bacillales</taxon>
        <taxon>Caryophanaceae</taxon>
        <taxon>Sporosarcina</taxon>
    </lineage>
</organism>
<name>A0A927MMW5_9BACL</name>
<accession>A0A927MMW5</accession>
<reference evidence="1" key="1">
    <citation type="submission" date="2020-10" db="EMBL/GenBank/DDBJ databases">
        <title>Genomic Encyclopedia of Type Strains, Phase IV (KMG-IV): sequencing the most valuable type-strain genomes for metagenomic binning, comparative biology and taxonomic classification.</title>
        <authorList>
            <person name="Goeker M."/>
        </authorList>
    </citation>
    <scope>NUCLEOTIDE SEQUENCE</scope>
    <source>
        <strain evidence="1">DSM 13886</strain>
    </source>
</reference>
<protein>
    <submittedName>
        <fullName evidence="1">Uncharacterized protein</fullName>
    </submittedName>
</protein>
<gene>
    <name evidence="1" type="ORF">H4683_004014</name>
</gene>
<keyword evidence="2" id="KW-1185">Reference proteome</keyword>